<evidence type="ECO:0000313" key="2">
    <source>
        <dbReference type="EMBL" id="RTR25928.1"/>
    </source>
</evidence>
<dbReference type="AlphaFoldDB" id="A0A3S0IK98"/>
<name>A0A3S0IK98_9DEIO</name>
<feature type="region of interest" description="Disordered" evidence="1">
    <location>
        <begin position="1"/>
        <end position="66"/>
    </location>
</feature>
<proteinExistence type="predicted"/>
<accession>A0A3S0IK98</accession>
<dbReference type="RefSeq" id="WP_126352487.1">
    <property type="nucleotide sequence ID" value="NZ_CP086380.1"/>
</dbReference>
<protein>
    <submittedName>
        <fullName evidence="2">Uncharacterized protein</fullName>
    </submittedName>
</protein>
<organism evidence="2 3">
    <name type="scientific">Deinococcus radiophilus</name>
    <dbReference type="NCBI Taxonomy" id="32062"/>
    <lineage>
        <taxon>Bacteria</taxon>
        <taxon>Thermotogati</taxon>
        <taxon>Deinococcota</taxon>
        <taxon>Deinococci</taxon>
        <taxon>Deinococcales</taxon>
        <taxon>Deinococcaceae</taxon>
        <taxon>Deinococcus</taxon>
    </lineage>
</organism>
<gene>
    <name evidence="2" type="ORF">EJ104_09490</name>
</gene>
<keyword evidence="3" id="KW-1185">Reference proteome</keyword>
<dbReference type="Proteomes" id="UP000277766">
    <property type="component" value="Unassembled WGS sequence"/>
</dbReference>
<feature type="region of interest" description="Disordered" evidence="1">
    <location>
        <begin position="83"/>
        <end position="106"/>
    </location>
</feature>
<feature type="compositionally biased region" description="Basic and acidic residues" evidence="1">
    <location>
        <begin position="1"/>
        <end position="12"/>
    </location>
</feature>
<dbReference type="OrthoDB" id="65964at2"/>
<evidence type="ECO:0000256" key="1">
    <source>
        <dbReference type="SAM" id="MobiDB-lite"/>
    </source>
</evidence>
<sequence length="289" mass="31654">MTTPDRPERDSLSAEQTADTVADTADWAAPSDPAGKPLYAEASADQGMGVAGRDLPAEGELRREDTLSAPVYTGAVKTVTYSAETGGVEIEESSTESLKDTHAEGGLLDTLKEKVMSGTEKVRQRGGQLAHSAKLRLEVSQYSRDLESLYTRLGRAYHHRSAPEVLALIEQEIAQVERDIQVRERQLESQEVGQELRVQHLQAERERLDLNFPDTTVPSAADSFTVGEQPPRIVHALETEKRDTFFGLDKGGVEHQATVVGGNAAFDTQIEPEESVLTVDDLEADERRS</sequence>
<feature type="compositionally biased region" description="Low complexity" evidence="1">
    <location>
        <begin position="17"/>
        <end position="29"/>
    </location>
</feature>
<comment type="caution">
    <text evidence="2">The sequence shown here is derived from an EMBL/GenBank/DDBJ whole genome shotgun (WGS) entry which is preliminary data.</text>
</comment>
<evidence type="ECO:0000313" key="3">
    <source>
        <dbReference type="Proteomes" id="UP000277766"/>
    </source>
</evidence>
<reference evidence="2 3" key="1">
    <citation type="submission" date="2018-12" db="EMBL/GenBank/DDBJ databases">
        <title>Deinococcus radiophilus ATCC 27603 genome sequencing and assembly.</title>
        <authorList>
            <person name="Maclea K.S."/>
            <person name="Maynard C.R."/>
        </authorList>
    </citation>
    <scope>NUCLEOTIDE SEQUENCE [LARGE SCALE GENOMIC DNA]</scope>
    <source>
        <strain evidence="2 3">ATCC 27603</strain>
    </source>
</reference>
<feature type="compositionally biased region" description="Basic and acidic residues" evidence="1">
    <location>
        <begin position="55"/>
        <end position="66"/>
    </location>
</feature>
<dbReference type="EMBL" id="RXPE01000020">
    <property type="protein sequence ID" value="RTR25928.1"/>
    <property type="molecule type" value="Genomic_DNA"/>
</dbReference>